<dbReference type="Proteomes" id="UP000050741">
    <property type="component" value="Unassembled WGS sequence"/>
</dbReference>
<protein>
    <submittedName>
        <fullName evidence="2">Transmembrane protein</fullName>
    </submittedName>
</protein>
<dbReference type="WBParaSite" id="GPLIN_000745100">
    <property type="protein sequence ID" value="GPLIN_000745100"/>
    <property type="gene ID" value="GPLIN_000745100"/>
</dbReference>
<dbReference type="InterPro" id="IPR004164">
    <property type="entry name" value="CoA_transf_AS"/>
</dbReference>
<proteinExistence type="predicted"/>
<reference evidence="1" key="2">
    <citation type="submission" date="2014-05" db="EMBL/GenBank/DDBJ databases">
        <title>The genome and life-stage specific transcriptomes of Globodera pallida elucidate key aspects of plant parasitism by a cyst nematode.</title>
        <authorList>
            <person name="Cotton J.A."/>
            <person name="Lilley C.J."/>
            <person name="Jones L.M."/>
            <person name="Kikuchi T."/>
            <person name="Reid A.J."/>
            <person name="Thorpe P."/>
            <person name="Tsai I.J."/>
            <person name="Beasley H."/>
            <person name="Blok V."/>
            <person name="Cock P.J.A."/>
            <person name="Van den Akker S.E."/>
            <person name="Holroyd N."/>
            <person name="Hunt M."/>
            <person name="Mantelin S."/>
            <person name="Naghra H."/>
            <person name="Pain A."/>
            <person name="Palomares-Rius J.E."/>
            <person name="Zarowiecki M."/>
            <person name="Berriman M."/>
            <person name="Jones J.T."/>
            <person name="Urwin P.E."/>
        </authorList>
    </citation>
    <scope>NUCLEOTIDE SEQUENCE [LARGE SCALE GENOMIC DNA]</scope>
    <source>
        <strain evidence="1">Lindley</strain>
    </source>
</reference>
<name>A0A183C3K7_GLOPA</name>
<accession>A0A183C3K7</accession>
<dbReference type="GO" id="GO:0008410">
    <property type="term" value="F:CoA-transferase activity"/>
    <property type="evidence" value="ECO:0007669"/>
    <property type="project" value="InterPro"/>
</dbReference>
<dbReference type="SUPFAM" id="SSF100950">
    <property type="entry name" value="NagB/RpiA/CoA transferase-like"/>
    <property type="match status" value="1"/>
</dbReference>
<reference evidence="1" key="1">
    <citation type="submission" date="2013-12" db="EMBL/GenBank/DDBJ databases">
        <authorList>
            <person name="Aslett M."/>
        </authorList>
    </citation>
    <scope>NUCLEOTIDE SEQUENCE [LARGE SCALE GENOMIC DNA]</scope>
    <source>
        <strain evidence="1">Lindley</strain>
    </source>
</reference>
<evidence type="ECO:0000313" key="1">
    <source>
        <dbReference type="Proteomes" id="UP000050741"/>
    </source>
</evidence>
<sequence>MSVGIVNLGIGIPTLCSNYLRDDIRVHLQSENGILGVLFVLLAVARVLLTRTPQAAHLLRMSAALFNRRGSDQQRQAEEVFSPYVDFSCVSLIRRKWKDFGKKEFKCARSPVSYVVHLNRRPYALVPFSGLTNNVTGEQLTFRDFDGSNWLLVRCPTARARAMWRSWGNEAIGWERRHQRNCISIDFEDRDIHRRRDDGRKRLRLST</sequence>
<evidence type="ECO:0000313" key="2">
    <source>
        <dbReference type="WBParaSite" id="GPLIN_000745100"/>
    </source>
</evidence>
<dbReference type="InterPro" id="IPR037171">
    <property type="entry name" value="NagB/RpiA_transferase-like"/>
</dbReference>
<keyword evidence="1" id="KW-1185">Reference proteome</keyword>
<dbReference type="AlphaFoldDB" id="A0A183C3K7"/>
<reference evidence="2" key="3">
    <citation type="submission" date="2016-06" db="UniProtKB">
        <authorList>
            <consortium name="WormBaseParasite"/>
        </authorList>
    </citation>
    <scope>IDENTIFICATION</scope>
</reference>
<dbReference type="PROSITE" id="PS01274">
    <property type="entry name" value="COA_TRANSF_2"/>
    <property type="match status" value="1"/>
</dbReference>
<dbReference type="Gene3D" id="3.40.1080.10">
    <property type="entry name" value="Glutaconate Coenzyme A-transferase"/>
    <property type="match status" value="1"/>
</dbReference>
<organism evidence="1 2">
    <name type="scientific">Globodera pallida</name>
    <name type="common">Potato cyst nematode worm</name>
    <name type="synonym">Heterodera pallida</name>
    <dbReference type="NCBI Taxonomy" id="36090"/>
    <lineage>
        <taxon>Eukaryota</taxon>
        <taxon>Metazoa</taxon>
        <taxon>Ecdysozoa</taxon>
        <taxon>Nematoda</taxon>
        <taxon>Chromadorea</taxon>
        <taxon>Rhabditida</taxon>
        <taxon>Tylenchina</taxon>
        <taxon>Tylenchomorpha</taxon>
        <taxon>Tylenchoidea</taxon>
        <taxon>Heteroderidae</taxon>
        <taxon>Heteroderinae</taxon>
        <taxon>Globodera</taxon>
    </lineage>
</organism>